<protein>
    <recommendedName>
        <fullName evidence="1">ATPase AAA-type core domain-containing protein</fullName>
    </recommendedName>
</protein>
<feature type="domain" description="ATPase AAA-type core" evidence="1">
    <location>
        <begin position="39"/>
        <end position="154"/>
    </location>
</feature>
<dbReference type="InterPro" id="IPR027417">
    <property type="entry name" value="P-loop_NTPase"/>
</dbReference>
<accession>A0A191UHB1</accession>
<dbReference type="SUPFAM" id="SSF52540">
    <property type="entry name" value="P-loop containing nucleoside triphosphate hydrolases"/>
    <property type="match status" value="1"/>
</dbReference>
<reference evidence="3" key="1">
    <citation type="submission" date="2016-05" db="EMBL/GenBank/DDBJ databases">
        <title>Polynucleobacter sp. QLW-P1FAT50C-4 genome.</title>
        <authorList>
            <person name="Hahn M.W."/>
        </authorList>
    </citation>
    <scope>NUCLEOTIDE SEQUENCE [LARGE SCALE GENOMIC DNA]</scope>
    <source>
        <strain evidence="3">QLW-P1FAT50C-4</strain>
    </source>
</reference>
<dbReference type="EMBL" id="CP015922">
    <property type="protein sequence ID" value="ANJ00404.1"/>
    <property type="molecule type" value="Genomic_DNA"/>
</dbReference>
<keyword evidence="3" id="KW-1185">Reference proteome</keyword>
<name>A0A191UHB1_9BURK</name>
<dbReference type="AlphaFoldDB" id="A0A191UHB1"/>
<dbReference type="InterPro" id="IPR050238">
    <property type="entry name" value="DNA_Rep/Repair_Clamp_Loader"/>
</dbReference>
<dbReference type="PANTHER" id="PTHR11669:SF0">
    <property type="entry name" value="PROTEIN STICHEL-LIKE 2"/>
    <property type="match status" value="1"/>
</dbReference>
<evidence type="ECO:0000259" key="1">
    <source>
        <dbReference type="Pfam" id="PF00004"/>
    </source>
</evidence>
<organism evidence="2 3">
    <name type="scientific">Polynucleobacter wuianus</name>
    <dbReference type="NCBI Taxonomy" id="1743168"/>
    <lineage>
        <taxon>Bacteria</taxon>
        <taxon>Pseudomonadati</taxon>
        <taxon>Pseudomonadota</taxon>
        <taxon>Betaproteobacteria</taxon>
        <taxon>Burkholderiales</taxon>
        <taxon>Burkholderiaceae</taxon>
        <taxon>Polynucleobacter</taxon>
    </lineage>
</organism>
<dbReference type="STRING" id="1743168.A8O14_10155"/>
<evidence type="ECO:0000313" key="3">
    <source>
        <dbReference type="Proteomes" id="UP000078463"/>
    </source>
</evidence>
<dbReference type="GO" id="GO:0016887">
    <property type="term" value="F:ATP hydrolysis activity"/>
    <property type="evidence" value="ECO:0007669"/>
    <property type="project" value="InterPro"/>
</dbReference>
<dbReference type="Pfam" id="PF00004">
    <property type="entry name" value="AAA"/>
    <property type="match status" value="1"/>
</dbReference>
<dbReference type="InterPro" id="IPR003959">
    <property type="entry name" value="ATPase_AAA_core"/>
</dbReference>
<dbReference type="PANTHER" id="PTHR11669">
    <property type="entry name" value="REPLICATION FACTOR C / DNA POLYMERASE III GAMMA-TAU SUBUNIT"/>
    <property type="match status" value="1"/>
</dbReference>
<dbReference type="CDD" id="cd00009">
    <property type="entry name" value="AAA"/>
    <property type="match status" value="1"/>
</dbReference>
<dbReference type="RefSeq" id="WP_068949402.1">
    <property type="nucleotide sequence ID" value="NZ_CP015922.1"/>
</dbReference>
<gene>
    <name evidence="2" type="ORF">A8O14_10155</name>
</gene>
<proteinExistence type="predicted"/>
<dbReference type="Proteomes" id="UP000078463">
    <property type="component" value="Chromosome"/>
</dbReference>
<evidence type="ECO:0000313" key="2">
    <source>
        <dbReference type="EMBL" id="ANJ00404.1"/>
    </source>
</evidence>
<dbReference type="OrthoDB" id="8899760at2"/>
<dbReference type="KEGG" id="pwu:A8O14_10155"/>
<sequence length="222" mass="25516">MNTNYKYRPKSVDEFVFATPKLETQIKRYTQGKSMLPLVLHGEYGTGKSLLADLIPKALDGEDVKVNYINAEELNSANDVRKKFFRSVQFDKLFSANGQKNNYTVVEEVNFDPKAKGALRVCLDSMAERELFIFTTNEVEKIDRGLLSRAEVVEVLPAPPDRFFPRAQHILRGEGVDLEDSVLREVLETVFENDYDNRAYYRALDEIIEAWNDEANFMKEGE</sequence>
<dbReference type="GO" id="GO:0005524">
    <property type="term" value="F:ATP binding"/>
    <property type="evidence" value="ECO:0007669"/>
    <property type="project" value="InterPro"/>
</dbReference>
<dbReference type="Gene3D" id="3.40.50.300">
    <property type="entry name" value="P-loop containing nucleotide triphosphate hydrolases"/>
    <property type="match status" value="1"/>
</dbReference>
<dbReference type="GO" id="GO:0006261">
    <property type="term" value="P:DNA-templated DNA replication"/>
    <property type="evidence" value="ECO:0007669"/>
    <property type="project" value="TreeGrafter"/>
</dbReference>